<dbReference type="AlphaFoldDB" id="A0AAE3QJB9"/>
<sequence length="124" mass="12781">MPPIATEAPRDLGFLLTELPGTLSRDVVTIASGSGKLEPGTLLAQLTAGGKYVPSPATGADGSQTAIAVLAYGVDATSADAEAVVVANDAEVKKPMLIYDASVDDDTKRNAKLTQLRALNIKTR</sequence>
<evidence type="ECO:0000313" key="2">
    <source>
        <dbReference type="Proteomes" id="UP001161580"/>
    </source>
</evidence>
<dbReference type="Pfam" id="PF02924">
    <property type="entry name" value="HDPD"/>
    <property type="match status" value="1"/>
</dbReference>
<keyword evidence="2" id="KW-1185">Reference proteome</keyword>
<evidence type="ECO:0000313" key="1">
    <source>
        <dbReference type="EMBL" id="MDI7924590.1"/>
    </source>
</evidence>
<dbReference type="EMBL" id="JALDYZ010000016">
    <property type="protein sequence ID" value="MDI7924590.1"/>
    <property type="molecule type" value="Genomic_DNA"/>
</dbReference>
<name>A0AAE3QJB9_9HYPH</name>
<reference evidence="1" key="1">
    <citation type="submission" date="2022-03" db="EMBL/GenBank/DDBJ databases">
        <title>Fererhizobium litorale gen. nov., sp. nov., isolated from sandy sediments of the Sea of Japan seashore.</title>
        <authorList>
            <person name="Romanenko L."/>
            <person name="Kurilenko V."/>
            <person name="Otstavnykh N."/>
            <person name="Svetashev V."/>
            <person name="Tekutyeva L."/>
            <person name="Isaeva M."/>
            <person name="Mikhailov V."/>
        </authorList>
    </citation>
    <scope>NUCLEOTIDE SEQUENCE</scope>
    <source>
        <strain evidence="1">KMM 9576</strain>
    </source>
</reference>
<protein>
    <submittedName>
        <fullName evidence="1">Head decoration protein</fullName>
    </submittedName>
</protein>
<accession>A0AAE3QJB9</accession>
<dbReference type="Proteomes" id="UP001161580">
    <property type="component" value="Unassembled WGS sequence"/>
</dbReference>
<dbReference type="RefSeq" id="WP_311794660.1">
    <property type="nucleotide sequence ID" value="NZ_JALDYZ010000016.1"/>
</dbReference>
<gene>
    <name evidence="1" type="ORF">MRS75_21230</name>
</gene>
<comment type="caution">
    <text evidence="1">The sequence shown here is derived from an EMBL/GenBank/DDBJ whole genome shotgun (WGS) entry which is preliminary data.</text>
</comment>
<dbReference type="Gene3D" id="2.40.300.10">
    <property type="entry name" value="Head decoration protein D"/>
    <property type="match status" value="1"/>
</dbReference>
<dbReference type="InterPro" id="IPR004195">
    <property type="entry name" value="Head_decoration_D"/>
</dbReference>
<proteinExistence type="predicted"/>
<organism evidence="1 2">
    <name type="scientific">Ferirhizobium litorale</name>
    <dbReference type="NCBI Taxonomy" id="2927786"/>
    <lineage>
        <taxon>Bacteria</taxon>
        <taxon>Pseudomonadati</taxon>
        <taxon>Pseudomonadota</taxon>
        <taxon>Alphaproteobacteria</taxon>
        <taxon>Hyphomicrobiales</taxon>
        <taxon>Rhizobiaceae</taxon>
        <taxon>Ferirhizobium</taxon>
    </lineage>
</organism>